<evidence type="ECO:0000313" key="8">
    <source>
        <dbReference type="EMBL" id="RUO34636.1"/>
    </source>
</evidence>
<keyword evidence="3 6" id="KW-0812">Transmembrane</keyword>
<feature type="domain" description="EamA" evidence="7">
    <location>
        <begin position="140"/>
        <end position="277"/>
    </location>
</feature>
<feature type="transmembrane region" description="Helical" evidence="6">
    <location>
        <begin position="205"/>
        <end position="223"/>
    </location>
</feature>
<dbReference type="InterPro" id="IPR000620">
    <property type="entry name" value="EamA_dom"/>
</dbReference>
<dbReference type="Proteomes" id="UP000287823">
    <property type="component" value="Unassembled WGS sequence"/>
</dbReference>
<dbReference type="Pfam" id="PF00892">
    <property type="entry name" value="EamA"/>
    <property type="match status" value="2"/>
</dbReference>
<evidence type="ECO:0000256" key="4">
    <source>
        <dbReference type="ARBA" id="ARBA00022989"/>
    </source>
</evidence>
<evidence type="ECO:0000259" key="7">
    <source>
        <dbReference type="Pfam" id="PF00892"/>
    </source>
</evidence>
<dbReference type="AlphaFoldDB" id="A0A432WLE4"/>
<evidence type="ECO:0000313" key="9">
    <source>
        <dbReference type="Proteomes" id="UP000287823"/>
    </source>
</evidence>
<dbReference type="InterPro" id="IPR051258">
    <property type="entry name" value="Diverse_Substrate_Transporter"/>
</dbReference>
<feature type="transmembrane region" description="Helical" evidence="6">
    <location>
        <begin position="260"/>
        <end position="278"/>
    </location>
</feature>
<keyword evidence="2" id="KW-1003">Cell membrane</keyword>
<name>A0A432WLE4_9GAMM</name>
<feature type="transmembrane region" description="Helical" evidence="6">
    <location>
        <begin position="81"/>
        <end position="101"/>
    </location>
</feature>
<dbReference type="PANTHER" id="PTHR42920">
    <property type="entry name" value="OS03G0707200 PROTEIN-RELATED"/>
    <property type="match status" value="1"/>
</dbReference>
<dbReference type="PANTHER" id="PTHR42920:SF5">
    <property type="entry name" value="EAMA DOMAIN-CONTAINING PROTEIN"/>
    <property type="match status" value="1"/>
</dbReference>
<dbReference type="RefSeq" id="WP_126797694.1">
    <property type="nucleotide sequence ID" value="NZ_PIPO01000001.1"/>
</dbReference>
<proteinExistence type="predicted"/>
<evidence type="ECO:0000256" key="3">
    <source>
        <dbReference type="ARBA" id="ARBA00022692"/>
    </source>
</evidence>
<reference evidence="8 9" key="1">
    <citation type="journal article" date="2011" name="Front. Microbiol.">
        <title>Genomic signatures of strain selection and enhancement in Bacillus atrophaeus var. globigii, a historical biowarfare simulant.</title>
        <authorList>
            <person name="Gibbons H.S."/>
            <person name="Broomall S.M."/>
            <person name="McNew L.A."/>
            <person name="Daligault H."/>
            <person name="Chapman C."/>
            <person name="Bruce D."/>
            <person name="Karavis M."/>
            <person name="Krepps M."/>
            <person name="McGregor P.A."/>
            <person name="Hong C."/>
            <person name="Park K.H."/>
            <person name="Akmal A."/>
            <person name="Feldman A."/>
            <person name="Lin J.S."/>
            <person name="Chang W.E."/>
            <person name="Higgs B.W."/>
            <person name="Demirev P."/>
            <person name="Lindquist J."/>
            <person name="Liem A."/>
            <person name="Fochler E."/>
            <person name="Read T.D."/>
            <person name="Tapia R."/>
            <person name="Johnson S."/>
            <person name="Bishop-Lilly K.A."/>
            <person name="Detter C."/>
            <person name="Han C."/>
            <person name="Sozhamannan S."/>
            <person name="Rosenzweig C.N."/>
            <person name="Skowronski E.W."/>
        </authorList>
    </citation>
    <scope>NUCLEOTIDE SEQUENCE [LARGE SCALE GENOMIC DNA]</scope>
    <source>
        <strain evidence="8 9">Y4G10-17</strain>
    </source>
</reference>
<accession>A0A432WLE4</accession>
<keyword evidence="4 6" id="KW-1133">Transmembrane helix</keyword>
<feature type="transmembrane region" description="Helical" evidence="6">
    <location>
        <begin position="171"/>
        <end position="193"/>
    </location>
</feature>
<comment type="caution">
    <text evidence="8">The sequence shown here is derived from an EMBL/GenBank/DDBJ whole genome shotgun (WGS) entry which is preliminary data.</text>
</comment>
<organism evidence="8 9">
    <name type="scientific">Aliidiomarina soli</name>
    <dbReference type="NCBI Taxonomy" id="1928574"/>
    <lineage>
        <taxon>Bacteria</taxon>
        <taxon>Pseudomonadati</taxon>
        <taxon>Pseudomonadota</taxon>
        <taxon>Gammaproteobacteria</taxon>
        <taxon>Alteromonadales</taxon>
        <taxon>Idiomarinaceae</taxon>
        <taxon>Aliidiomarina</taxon>
    </lineage>
</organism>
<dbReference type="InterPro" id="IPR037185">
    <property type="entry name" value="EmrE-like"/>
</dbReference>
<comment type="subcellular location">
    <subcellularLocation>
        <location evidence="1">Cell membrane</location>
        <topology evidence="1">Multi-pass membrane protein</topology>
    </subcellularLocation>
</comment>
<dbReference type="SUPFAM" id="SSF103481">
    <property type="entry name" value="Multidrug resistance efflux transporter EmrE"/>
    <property type="match status" value="2"/>
</dbReference>
<dbReference type="GO" id="GO:0005886">
    <property type="term" value="C:plasma membrane"/>
    <property type="evidence" value="ECO:0007669"/>
    <property type="project" value="UniProtKB-SubCell"/>
</dbReference>
<feature type="transmembrane region" description="Helical" evidence="6">
    <location>
        <begin position="58"/>
        <end position="75"/>
    </location>
</feature>
<gene>
    <name evidence="8" type="ORF">CWE14_01130</name>
</gene>
<feature type="transmembrane region" description="Helical" evidence="6">
    <location>
        <begin position="113"/>
        <end position="131"/>
    </location>
</feature>
<keyword evidence="5 6" id="KW-0472">Membrane</keyword>
<sequence>MLTLSLVTLLWAFSFSLIGVYLSADVDAYIAVFIRMLLAFLLLLPFLRTTYITKRKAISLTFLGAIQIGIMYILLYHAFNYISIAEVLLFTVFTPLYITLIDEILINKKSLPWQWWGAALLAVCGAAIIRYENISEGFIYGFLLIQGANICFALGQVGYKRLPLGDHKEQRQVYALFFLGALLVSAIAAVLFADWERSPQTTLQWGVLFWLGLVASGVGYLAWSIASKQVNTGQLATMNNVLIPAGLLINFIFWGSDINWIKLFLGGIIIGLGVLLAGSRVKLISKA</sequence>
<protein>
    <submittedName>
        <fullName evidence="8">EamA family transporter</fullName>
    </submittedName>
</protein>
<feature type="transmembrane region" description="Helical" evidence="6">
    <location>
        <begin position="235"/>
        <end position="254"/>
    </location>
</feature>
<feature type="transmembrane region" description="Helical" evidence="6">
    <location>
        <begin position="28"/>
        <end position="46"/>
    </location>
</feature>
<evidence type="ECO:0000256" key="2">
    <source>
        <dbReference type="ARBA" id="ARBA00022475"/>
    </source>
</evidence>
<evidence type="ECO:0000256" key="6">
    <source>
        <dbReference type="SAM" id="Phobius"/>
    </source>
</evidence>
<dbReference type="EMBL" id="PIPO01000001">
    <property type="protein sequence ID" value="RUO34636.1"/>
    <property type="molecule type" value="Genomic_DNA"/>
</dbReference>
<evidence type="ECO:0000256" key="5">
    <source>
        <dbReference type="ARBA" id="ARBA00023136"/>
    </source>
</evidence>
<feature type="domain" description="EamA" evidence="7">
    <location>
        <begin position="2"/>
        <end position="129"/>
    </location>
</feature>
<feature type="transmembrane region" description="Helical" evidence="6">
    <location>
        <begin position="137"/>
        <end position="159"/>
    </location>
</feature>
<keyword evidence="9" id="KW-1185">Reference proteome</keyword>
<evidence type="ECO:0000256" key="1">
    <source>
        <dbReference type="ARBA" id="ARBA00004651"/>
    </source>
</evidence>